<name>A0A2G8JRN8_STIJA</name>
<reference evidence="12 13" key="1">
    <citation type="journal article" date="2017" name="PLoS Biol.">
        <title>The sea cucumber genome provides insights into morphological evolution and visceral regeneration.</title>
        <authorList>
            <person name="Zhang X."/>
            <person name="Sun L."/>
            <person name="Yuan J."/>
            <person name="Sun Y."/>
            <person name="Gao Y."/>
            <person name="Zhang L."/>
            <person name="Li S."/>
            <person name="Dai H."/>
            <person name="Hamel J.F."/>
            <person name="Liu C."/>
            <person name="Yu Y."/>
            <person name="Liu S."/>
            <person name="Lin W."/>
            <person name="Guo K."/>
            <person name="Jin S."/>
            <person name="Xu P."/>
            <person name="Storey K.B."/>
            <person name="Huan P."/>
            <person name="Zhang T."/>
            <person name="Zhou Y."/>
            <person name="Zhang J."/>
            <person name="Lin C."/>
            <person name="Li X."/>
            <person name="Xing L."/>
            <person name="Huo D."/>
            <person name="Sun M."/>
            <person name="Wang L."/>
            <person name="Mercier A."/>
            <person name="Li F."/>
            <person name="Yang H."/>
            <person name="Xiang J."/>
        </authorList>
    </citation>
    <scope>NUCLEOTIDE SEQUENCE [LARGE SCALE GENOMIC DNA]</scope>
    <source>
        <strain evidence="12">Shaxun</strain>
        <tissue evidence="12">Muscle</tissue>
    </source>
</reference>
<dbReference type="PANTHER" id="PTHR24040">
    <property type="entry name" value="LAMININ G-LIKE DOMAIN-CONTAINING PROTEIN"/>
    <property type="match status" value="1"/>
</dbReference>
<dbReference type="SUPFAM" id="SSF57581">
    <property type="entry name" value="TB module/8-cys domain"/>
    <property type="match status" value="1"/>
</dbReference>
<dbReference type="Gene3D" id="2.10.25.10">
    <property type="entry name" value="Laminin"/>
    <property type="match status" value="18"/>
</dbReference>
<feature type="domain" description="EGF-like" evidence="10">
    <location>
        <begin position="821"/>
        <end position="863"/>
    </location>
</feature>
<dbReference type="InterPro" id="IPR051145">
    <property type="entry name" value="GAS-SHBG-PROS"/>
</dbReference>
<dbReference type="PROSITE" id="PS01186">
    <property type="entry name" value="EGF_2"/>
    <property type="match status" value="9"/>
</dbReference>
<dbReference type="GO" id="GO:0005509">
    <property type="term" value="F:calcium ion binding"/>
    <property type="evidence" value="ECO:0007669"/>
    <property type="project" value="InterPro"/>
</dbReference>
<feature type="domain" description="EGF-like" evidence="10">
    <location>
        <begin position="778"/>
        <end position="820"/>
    </location>
</feature>
<dbReference type="Pfam" id="PF12661">
    <property type="entry name" value="hEGF"/>
    <property type="match status" value="1"/>
</dbReference>
<evidence type="ECO:0000256" key="7">
    <source>
        <dbReference type="ARBA" id="ARBA00023157"/>
    </source>
</evidence>
<dbReference type="Proteomes" id="UP000230750">
    <property type="component" value="Unassembled WGS sequence"/>
</dbReference>
<comment type="caution">
    <text evidence="9">Lacks conserved residue(s) required for the propagation of feature annotation.</text>
</comment>
<dbReference type="CDD" id="cd00054">
    <property type="entry name" value="EGF_CA"/>
    <property type="match status" value="9"/>
</dbReference>
<evidence type="ECO:0000313" key="13">
    <source>
        <dbReference type="Proteomes" id="UP000230750"/>
    </source>
</evidence>
<feature type="domain" description="EGF-like" evidence="10">
    <location>
        <begin position="496"/>
        <end position="538"/>
    </location>
</feature>
<feature type="domain" description="EGF-like" evidence="10">
    <location>
        <begin position="1089"/>
        <end position="1126"/>
    </location>
</feature>
<evidence type="ECO:0000256" key="1">
    <source>
        <dbReference type="ARBA" id="ARBA00004498"/>
    </source>
</evidence>
<dbReference type="OrthoDB" id="4062651at2759"/>
<feature type="domain" description="EGF-like" evidence="10">
    <location>
        <begin position="410"/>
        <end position="450"/>
    </location>
</feature>
<dbReference type="FunFam" id="2.10.25.10:FF:000002">
    <property type="entry name" value="Latent-transforming growth factor beta-binding protein 3"/>
    <property type="match status" value="2"/>
</dbReference>
<dbReference type="Pfam" id="PF00683">
    <property type="entry name" value="TB"/>
    <property type="match status" value="1"/>
</dbReference>
<accession>A0A2G8JRN8</accession>
<dbReference type="FunFam" id="2.10.25.10:FF:000014">
    <property type="entry name" value="Latent-transforming growth factor beta-binding protein 3"/>
    <property type="match status" value="3"/>
</dbReference>
<dbReference type="InterPro" id="IPR017878">
    <property type="entry name" value="TB_dom"/>
</dbReference>
<dbReference type="PROSITE" id="PS50026">
    <property type="entry name" value="EGF_3"/>
    <property type="match status" value="13"/>
</dbReference>
<dbReference type="InterPro" id="IPR049883">
    <property type="entry name" value="NOTCH1_EGF-like"/>
</dbReference>
<dbReference type="InterPro" id="IPR009030">
    <property type="entry name" value="Growth_fac_rcpt_cys_sf"/>
</dbReference>
<organism evidence="12 13">
    <name type="scientific">Stichopus japonicus</name>
    <name type="common">Sea cucumber</name>
    <dbReference type="NCBI Taxonomy" id="307972"/>
    <lineage>
        <taxon>Eukaryota</taxon>
        <taxon>Metazoa</taxon>
        <taxon>Echinodermata</taxon>
        <taxon>Eleutherozoa</taxon>
        <taxon>Echinozoa</taxon>
        <taxon>Holothuroidea</taxon>
        <taxon>Aspidochirotacea</taxon>
        <taxon>Aspidochirotida</taxon>
        <taxon>Stichopodidae</taxon>
        <taxon>Apostichopus</taxon>
    </lineage>
</organism>
<proteinExistence type="predicted"/>
<evidence type="ECO:0000259" key="10">
    <source>
        <dbReference type="PROSITE" id="PS50026"/>
    </source>
</evidence>
<dbReference type="SMART" id="SM00181">
    <property type="entry name" value="EGF"/>
    <property type="match status" value="20"/>
</dbReference>
<dbReference type="EMBL" id="MRZV01001359">
    <property type="protein sequence ID" value="PIK38437.1"/>
    <property type="molecule type" value="Genomic_DNA"/>
</dbReference>
<dbReference type="InterPro" id="IPR018097">
    <property type="entry name" value="EGF_Ca-bd_CS"/>
</dbReference>
<dbReference type="PROSITE" id="PS01187">
    <property type="entry name" value="EGF_CA"/>
    <property type="match status" value="3"/>
</dbReference>
<feature type="domain" description="EGF-like" evidence="10">
    <location>
        <begin position="906"/>
        <end position="948"/>
    </location>
</feature>
<feature type="domain" description="EGF-like" evidence="10">
    <location>
        <begin position="453"/>
        <end position="491"/>
    </location>
</feature>
<dbReference type="InterPro" id="IPR013032">
    <property type="entry name" value="EGF-like_CS"/>
</dbReference>
<comment type="subcellular location">
    <subcellularLocation>
        <location evidence="1">Secreted</location>
        <location evidence="1">Extracellular space</location>
        <location evidence="1">Extracellular matrix</location>
    </subcellularLocation>
</comment>
<dbReference type="SMART" id="SM00179">
    <property type="entry name" value="EGF_CA"/>
    <property type="match status" value="18"/>
</dbReference>
<dbReference type="FunFam" id="2.10.25.10:FF:000017">
    <property type="entry name" value="latent-transforming growth factor beta-binding protein 4 isoform X1"/>
    <property type="match status" value="1"/>
</dbReference>
<dbReference type="STRING" id="307972.A0A2G8JRN8"/>
<feature type="domain" description="TB" evidence="11">
    <location>
        <begin position="1237"/>
        <end position="1269"/>
    </location>
</feature>
<keyword evidence="4 9" id="KW-0245">EGF-like domain</keyword>
<feature type="non-terminal residue" evidence="12">
    <location>
        <position position="1"/>
    </location>
</feature>
<evidence type="ECO:0000256" key="9">
    <source>
        <dbReference type="PROSITE-ProRule" id="PRU00076"/>
    </source>
</evidence>
<evidence type="ECO:0000256" key="6">
    <source>
        <dbReference type="ARBA" id="ARBA00022737"/>
    </source>
</evidence>
<dbReference type="FunFam" id="2.10.25.10:FF:000068">
    <property type="entry name" value="Latent transforming growth factor beta binding protein 3"/>
    <property type="match status" value="1"/>
</dbReference>
<dbReference type="SUPFAM" id="SSF57184">
    <property type="entry name" value="Growth factor receptor domain"/>
    <property type="match status" value="7"/>
</dbReference>
<keyword evidence="13" id="KW-1185">Reference proteome</keyword>
<evidence type="ECO:0000256" key="3">
    <source>
        <dbReference type="ARBA" id="ARBA00022530"/>
    </source>
</evidence>
<dbReference type="FunFam" id="2.10.25.10:FF:000005">
    <property type="entry name" value="Fibrillin 2"/>
    <property type="match status" value="2"/>
</dbReference>
<feature type="domain" description="EGF-like" evidence="10">
    <location>
        <begin position="949"/>
        <end position="986"/>
    </location>
</feature>
<feature type="domain" description="EGF-like" evidence="10">
    <location>
        <begin position="735"/>
        <end position="777"/>
    </location>
</feature>
<feature type="domain" description="EGF-like" evidence="10">
    <location>
        <begin position="1173"/>
        <end position="1214"/>
    </location>
</feature>
<dbReference type="Gene3D" id="3.90.290.10">
    <property type="entry name" value="TGF-beta binding (TB) domain"/>
    <property type="match status" value="1"/>
</dbReference>
<keyword evidence="3" id="KW-0272">Extracellular matrix</keyword>
<evidence type="ECO:0000259" key="11">
    <source>
        <dbReference type="PROSITE" id="PS51364"/>
    </source>
</evidence>
<protein>
    <submittedName>
        <fullName evidence="12">Putative latent-transforming growth factor beta-binding protein 2-like isoform X2</fullName>
    </submittedName>
</protein>
<keyword evidence="5" id="KW-0732">Signal</keyword>
<dbReference type="InterPro" id="IPR036773">
    <property type="entry name" value="TB_dom_sf"/>
</dbReference>
<feature type="domain" description="EGF-like" evidence="10">
    <location>
        <begin position="539"/>
        <end position="581"/>
    </location>
</feature>
<dbReference type="Pfam" id="PF07645">
    <property type="entry name" value="EGF_CA"/>
    <property type="match status" value="15"/>
</dbReference>
<keyword evidence="2" id="KW-0964">Secreted</keyword>
<evidence type="ECO:0000313" key="12">
    <source>
        <dbReference type="EMBL" id="PIK38437.1"/>
    </source>
</evidence>
<dbReference type="PROSITE" id="PS00010">
    <property type="entry name" value="ASX_HYDROXYL"/>
    <property type="match status" value="8"/>
</dbReference>
<feature type="domain" description="TB" evidence="11">
    <location>
        <begin position="52"/>
        <end position="105"/>
    </location>
</feature>
<keyword evidence="7" id="KW-1015">Disulfide bond</keyword>
<comment type="caution">
    <text evidence="12">The sequence shown here is derived from an EMBL/GenBank/DDBJ whole genome shotgun (WGS) entry which is preliminary data.</text>
</comment>
<evidence type="ECO:0000256" key="5">
    <source>
        <dbReference type="ARBA" id="ARBA00022729"/>
    </source>
</evidence>
<dbReference type="PROSITE" id="PS51364">
    <property type="entry name" value="TB"/>
    <property type="match status" value="2"/>
</dbReference>
<dbReference type="InterPro" id="IPR000152">
    <property type="entry name" value="EGF-type_Asp/Asn_hydroxyl_site"/>
</dbReference>
<keyword evidence="8" id="KW-0325">Glycoprotein</keyword>
<evidence type="ECO:0000256" key="2">
    <source>
        <dbReference type="ARBA" id="ARBA00022525"/>
    </source>
</evidence>
<feature type="domain" description="EGF-like" evidence="10">
    <location>
        <begin position="625"/>
        <end position="662"/>
    </location>
</feature>
<dbReference type="SUPFAM" id="SSF57196">
    <property type="entry name" value="EGF/Laminin"/>
    <property type="match status" value="1"/>
</dbReference>
<dbReference type="PANTHER" id="PTHR24040:SF13">
    <property type="entry name" value="FIBROPELLIN-1"/>
    <property type="match status" value="1"/>
</dbReference>
<evidence type="ECO:0000256" key="8">
    <source>
        <dbReference type="ARBA" id="ARBA00023180"/>
    </source>
</evidence>
<sequence>INECETDPGVCRGSSVCVNSVGGYFCNCSAGMVYNEDEGICEEPVIEVTERRHCYHSMDNGCSLILGHNVTKQECCCSVGGAWGKGCDSISVCPEFYTSGYREVCPLGRGRTEIVMSTLPEVTGVDVNPPQEQSEQQPIQPEKQRLYLMSSTSVGSSRPFAVMQPAQVRTLTTVVTVPLVTDLMISRYCVKQVSKPSQASIANGITFQVVDPCYVYPDICGNASCSGDEYGHQCSCPYGLVFDEDIPGCIAVNPCNADPYICGNGTCEPSGNFHGYDCYCPLGFDYDAMEKICRAMDYCQGKRSICGNGTCVNGLTSHRCECPDGYEYSERYRSCFDTNECDEEGVCGNGICTTELVLHCHCPTGYHYDINECVTILGSAVPALLVKTQKEFYLRCVVGTLQQLIHQCQDVNECESTPDMCGSRGTCVNTPGSVSCDCYQGYRFDEERFDCLDIDECVELENTCSGVGRCINFPGGAFCRCNAGYQFNRANFSCDDTDECEVMVNVCGSTSTCSNTVGSFNCECPDGFAFNKVNRRCQDIDECRTRSDICGSNGRCVNSEGNFTCICDKGFKLNEETTLCEDVDECEEIENICSGKGNCINVNGGVVCNCERGYKFNSDSLGCEDINECEVLQYCPTFSECVNFIGGASCQCIDGFVTNEFTGFCEGNCLKAKLTILNPIRLHKYLVLLFIQMLTSVKKDSISAPPTVPAGMSSVAFVCLRSRIPFQQHTISCEDVNECQLESTLCGIHGECVNTGGAVRCDCDEGYQFNEDFFRCEDINECEMAVDVCSSNGDCINVEGGVECSCHGGYYFNETTGTCEDVDECLTGQIMCSDRGSCENTNGSFVCNCHVGYRFSQTLATCEDIDECREQSLLCGAAICDNYNGSYNCLCPIGMTFNPDRMLCEDLDECDYYVNICGDPSAICRNIVGSFQCLCQEGFIYSSEGVCEDKNECQIFTSICGNGTCVNSEGSYHCVCHDGFRLHLLSGLCIPEELPQSVPRFDESKQPLRSYASSPVRLNPTSVVMGPAWTRRAAIIVPASGRRVLGSARFLHRHFSMSHPCTHSLYFSSMMFHVAVSLRPHRQCSILVDIDECVRYPGKCGAGICENTPGLYRCKCAEGYTFRRKSLRCAAFDTCSRNPGVCGNGTCSFQGTRLECLCPSGYEFDLTVRQCLDIDECHGMGEVCEMGTCINQKGSFLCQCQEPLVLDSSGRRCIEIISSEDDREGGGDLSLVDMLIDTCWGRASPSTNVCTNPIAERVSYRQCCCGGVGIYNTLSSWFHKFTPWPTTTRSSFTTGQSNAEVKIVDHPTQLCHLRRQIIENDNKILTDCQPRILLSLHPPPSSLPLFSSSDICVSLTQTN</sequence>
<gene>
    <name evidence="12" type="ORF">BSL78_24718</name>
</gene>
<dbReference type="InterPro" id="IPR001881">
    <property type="entry name" value="EGF-like_Ca-bd_dom"/>
</dbReference>
<dbReference type="InterPro" id="IPR000742">
    <property type="entry name" value="EGF"/>
</dbReference>
<feature type="domain" description="EGF-like" evidence="10">
    <location>
        <begin position="582"/>
        <end position="624"/>
    </location>
</feature>
<keyword evidence="6" id="KW-0677">Repeat</keyword>
<dbReference type="FunFam" id="2.10.25.10:FF:000115">
    <property type="entry name" value="latent-transforming growth factor beta-binding protein 4 isoform X2"/>
    <property type="match status" value="1"/>
</dbReference>
<evidence type="ECO:0000256" key="4">
    <source>
        <dbReference type="ARBA" id="ARBA00022536"/>
    </source>
</evidence>